<accession>A0A1C0A8W1</accession>
<evidence type="ECO:0000256" key="9">
    <source>
        <dbReference type="PIRSR" id="PIRSR000094-1"/>
    </source>
</evidence>
<dbReference type="InterPro" id="IPR002347">
    <property type="entry name" value="SDR_fam"/>
</dbReference>
<dbReference type="RefSeq" id="WP_068718764.1">
    <property type="nucleotide sequence ID" value="NZ_LWDV01000009.1"/>
</dbReference>
<dbReference type="GO" id="GO:0004318">
    <property type="term" value="F:enoyl-[acyl-carrier-protein] reductase (NADH) activity"/>
    <property type="evidence" value="ECO:0007669"/>
    <property type="project" value="UniProtKB-EC"/>
</dbReference>
<feature type="binding site" evidence="10">
    <location>
        <position position="15"/>
    </location>
    <ligand>
        <name>NAD(+)</name>
        <dbReference type="ChEBI" id="CHEBI:57540"/>
    </ligand>
</feature>
<evidence type="ECO:0000256" key="10">
    <source>
        <dbReference type="PIRSR" id="PIRSR000094-3"/>
    </source>
</evidence>
<dbReference type="InterPro" id="IPR014358">
    <property type="entry name" value="Enoyl-ACP_Rdtase_NADH"/>
</dbReference>
<comment type="pathway">
    <text evidence="1">Lipid metabolism.</text>
</comment>
<dbReference type="EC" id="1.3.1.9" evidence="8"/>
<organism evidence="11 12">
    <name type="scientific">Orenia metallireducens</name>
    <dbReference type="NCBI Taxonomy" id="1413210"/>
    <lineage>
        <taxon>Bacteria</taxon>
        <taxon>Bacillati</taxon>
        <taxon>Bacillota</taxon>
        <taxon>Clostridia</taxon>
        <taxon>Halanaerobiales</taxon>
        <taxon>Halobacteroidaceae</taxon>
        <taxon>Orenia</taxon>
    </lineage>
</organism>
<protein>
    <recommendedName>
        <fullName evidence="8">Enoyl-[acyl-carrier-protein] reductase [NADH]</fullName>
        <ecNumber evidence="8">1.3.1.9</ecNumber>
    </recommendedName>
</protein>
<reference evidence="11 12" key="2">
    <citation type="submission" date="2016-08" db="EMBL/GenBank/DDBJ databases">
        <title>Orenia metallireducens sp. nov. strain Z6, a Novel Metal-reducing Firmicute from the Deep Subsurface.</title>
        <authorList>
            <person name="Maxim B.I."/>
            <person name="Kenneth K."/>
            <person name="Flynn T.M."/>
            <person name="Oloughlin E.J."/>
            <person name="Locke R.A."/>
            <person name="Weber J.R."/>
            <person name="Egan S.M."/>
            <person name="Mackie R.I."/>
            <person name="Cann I.K."/>
        </authorList>
    </citation>
    <scope>NUCLEOTIDE SEQUENCE [LARGE SCALE GENOMIC DNA]</scope>
    <source>
        <strain evidence="11 12">Z6</strain>
    </source>
</reference>
<feature type="binding site" evidence="10">
    <location>
        <position position="42"/>
    </location>
    <ligand>
        <name>NAD(+)</name>
        <dbReference type="ChEBI" id="CHEBI:57540"/>
    </ligand>
</feature>
<evidence type="ECO:0000256" key="6">
    <source>
        <dbReference type="ARBA" id="ARBA00023098"/>
    </source>
</evidence>
<feature type="binding site" evidence="10">
    <location>
        <begin position="66"/>
        <end position="67"/>
    </location>
    <ligand>
        <name>NAD(+)</name>
        <dbReference type="ChEBI" id="CHEBI:57540"/>
    </ligand>
</feature>
<reference evidence="12" key="1">
    <citation type="submission" date="2016-07" db="EMBL/GenBank/DDBJ databases">
        <authorList>
            <person name="Florea S."/>
            <person name="Webb J.S."/>
            <person name="Jaromczyk J."/>
            <person name="Schardl C.L."/>
        </authorList>
    </citation>
    <scope>NUCLEOTIDE SEQUENCE [LARGE SCALE GENOMIC DNA]</scope>
    <source>
        <strain evidence="12">Z6</strain>
    </source>
</reference>
<dbReference type="Pfam" id="PF13561">
    <property type="entry name" value="adh_short_C2"/>
    <property type="match status" value="1"/>
</dbReference>
<feature type="binding site" evidence="10">
    <location>
        <begin position="196"/>
        <end position="200"/>
    </location>
    <ligand>
        <name>NAD(+)</name>
        <dbReference type="ChEBI" id="CHEBI:57540"/>
    </ligand>
</feature>
<comment type="caution">
    <text evidence="11">The sequence shown here is derived from an EMBL/GenBank/DDBJ whole genome shotgun (WGS) entry which is preliminary data.</text>
</comment>
<dbReference type="InterPro" id="IPR036291">
    <property type="entry name" value="NAD(P)-bd_dom_sf"/>
</dbReference>
<dbReference type="SUPFAM" id="SSF51735">
    <property type="entry name" value="NAD(P)-binding Rossmann-fold domains"/>
    <property type="match status" value="1"/>
</dbReference>
<dbReference type="OrthoDB" id="9803628at2"/>
<feature type="active site" description="Proton acceptor" evidence="9">
    <location>
        <position position="160"/>
    </location>
</feature>
<keyword evidence="12" id="KW-1185">Reference proteome</keyword>
<evidence type="ECO:0000256" key="8">
    <source>
        <dbReference type="PIRNR" id="PIRNR000094"/>
    </source>
</evidence>
<dbReference type="PIRSF" id="PIRSF000094">
    <property type="entry name" value="Enoyl-ACP_rdct"/>
    <property type="match status" value="1"/>
</dbReference>
<feature type="active site" description="Proton acceptor" evidence="9">
    <location>
        <position position="150"/>
    </location>
</feature>
<dbReference type="Gene3D" id="3.40.50.720">
    <property type="entry name" value="NAD(P)-binding Rossmann-like Domain"/>
    <property type="match status" value="1"/>
</dbReference>
<feature type="binding site" evidence="10">
    <location>
        <position position="167"/>
    </location>
    <ligand>
        <name>NAD(+)</name>
        <dbReference type="ChEBI" id="CHEBI:57540"/>
    </ligand>
</feature>
<evidence type="ECO:0000256" key="4">
    <source>
        <dbReference type="ARBA" id="ARBA00022832"/>
    </source>
</evidence>
<keyword evidence="8 10" id="KW-0520">NAD</keyword>
<dbReference type="GO" id="GO:0006633">
    <property type="term" value="P:fatty acid biosynthetic process"/>
    <property type="evidence" value="ECO:0007669"/>
    <property type="project" value="UniProtKB-KW"/>
</dbReference>
<dbReference type="PRINTS" id="PR00081">
    <property type="entry name" value="GDHRDH"/>
</dbReference>
<keyword evidence="5 8" id="KW-0560">Oxidoreductase</keyword>
<proteinExistence type="inferred from homology"/>
<evidence type="ECO:0000256" key="5">
    <source>
        <dbReference type="ARBA" id="ARBA00023002"/>
    </source>
</evidence>
<keyword evidence="3 8" id="KW-0444">Lipid biosynthesis</keyword>
<dbReference type="AlphaFoldDB" id="A0A1C0A8W1"/>
<comment type="catalytic activity">
    <reaction evidence="8">
        <text>a 2,3-saturated acyl-[ACP] + NAD(+) = a (2E)-enoyl-[ACP] + NADH + H(+)</text>
        <dbReference type="Rhea" id="RHEA:10240"/>
        <dbReference type="Rhea" id="RHEA-COMP:9925"/>
        <dbReference type="Rhea" id="RHEA-COMP:9926"/>
        <dbReference type="ChEBI" id="CHEBI:15378"/>
        <dbReference type="ChEBI" id="CHEBI:57540"/>
        <dbReference type="ChEBI" id="CHEBI:57945"/>
        <dbReference type="ChEBI" id="CHEBI:78784"/>
        <dbReference type="ChEBI" id="CHEBI:78785"/>
        <dbReference type="EC" id="1.3.1.9"/>
    </reaction>
</comment>
<keyword evidence="7 8" id="KW-0275">Fatty acid biosynthesis</keyword>
<keyword evidence="6" id="KW-0443">Lipid metabolism</keyword>
<feature type="binding site" evidence="10">
    <location>
        <position position="95"/>
    </location>
    <ligand>
        <name>NAD(+)</name>
        <dbReference type="ChEBI" id="CHEBI:57540"/>
    </ligand>
</feature>
<evidence type="ECO:0000256" key="3">
    <source>
        <dbReference type="ARBA" id="ARBA00022516"/>
    </source>
</evidence>
<evidence type="ECO:0000313" key="11">
    <source>
        <dbReference type="EMBL" id="OCL26686.1"/>
    </source>
</evidence>
<gene>
    <name evidence="11" type="ORF">U472_11975</name>
</gene>
<dbReference type="EMBL" id="LWDV01000009">
    <property type="protein sequence ID" value="OCL26686.1"/>
    <property type="molecule type" value="Genomic_DNA"/>
</dbReference>
<dbReference type="Proteomes" id="UP000093514">
    <property type="component" value="Unassembled WGS sequence"/>
</dbReference>
<dbReference type="PANTHER" id="PTHR43159:SF2">
    <property type="entry name" value="ENOYL-[ACYL-CARRIER-PROTEIN] REDUCTASE [NADH], CHLOROPLASTIC"/>
    <property type="match status" value="1"/>
</dbReference>
<evidence type="ECO:0000256" key="1">
    <source>
        <dbReference type="ARBA" id="ARBA00005189"/>
    </source>
</evidence>
<feature type="binding site" evidence="10">
    <location>
        <begin position="21"/>
        <end position="22"/>
    </location>
    <ligand>
        <name>NAD(+)</name>
        <dbReference type="ChEBI" id="CHEBI:57540"/>
    </ligand>
</feature>
<evidence type="ECO:0000313" key="12">
    <source>
        <dbReference type="Proteomes" id="UP000093514"/>
    </source>
</evidence>
<comment type="similarity">
    <text evidence="2 8">Belongs to the short-chain dehydrogenases/reductases (SDR) family. FabI subfamily.</text>
</comment>
<dbReference type="CDD" id="cd05372">
    <property type="entry name" value="ENR_SDR"/>
    <property type="match status" value="1"/>
</dbReference>
<evidence type="ECO:0000256" key="7">
    <source>
        <dbReference type="ARBA" id="ARBA00023160"/>
    </source>
</evidence>
<dbReference type="PANTHER" id="PTHR43159">
    <property type="entry name" value="ENOYL-[ACYL-CARRIER-PROTEIN] REDUCTASE"/>
    <property type="match status" value="1"/>
</dbReference>
<keyword evidence="4" id="KW-0276">Fatty acid metabolism</keyword>
<sequence length="259" mass="27878">MATGLMAGKKGLIMGVANQKSIAWNIAERLKEEGAELAFTYQNEQIGEKVVPLFESIGAKFYQTLDVTSDEDFSKVFGQLSDAFGGEIDFIVHAIAGGPAKGDLSGMYLETSRDSFSKALEISVYSFVKAVQLAYPLMREKGGSAVTMSYYGAEKVVPNYNVMGVAKSALESSVRYLAADLGETNIRVNALSPGPVLTRAASGIGDFRNMLKEFAEKTPIKRLVEKEEIASNTLYLLSDLSSGVTGEIIHVDGGYNVKA</sequence>
<evidence type="ECO:0000256" key="2">
    <source>
        <dbReference type="ARBA" id="ARBA00009233"/>
    </source>
</evidence>
<name>A0A1C0A8W1_9FIRM</name>